<evidence type="ECO:0000313" key="2">
    <source>
        <dbReference type="Proteomes" id="UP000036356"/>
    </source>
</evidence>
<sequence>MKKQLLMYVMGCPVYVDVKESKETLANIAAK</sequence>
<dbReference type="AlphaFoldDB" id="A0A0J1FMP1"/>
<keyword evidence="2" id="KW-1185">Reference proteome</keyword>
<evidence type="ECO:0000313" key="1">
    <source>
        <dbReference type="EMBL" id="KLU64602.1"/>
    </source>
</evidence>
<dbReference type="EMBL" id="LDZY01000013">
    <property type="protein sequence ID" value="KLU64602.1"/>
    <property type="molecule type" value="Genomic_DNA"/>
</dbReference>
<name>A0A0J1FMP1_9FIRM</name>
<proteinExistence type="predicted"/>
<dbReference type="PATRIC" id="fig|476652.3.peg.3743"/>
<organism evidence="1 2">
    <name type="scientific">Desulfosporosinus acididurans</name>
    <dbReference type="NCBI Taxonomy" id="476652"/>
    <lineage>
        <taxon>Bacteria</taxon>
        <taxon>Bacillati</taxon>
        <taxon>Bacillota</taxon>
        <taxon>Clostridia</taxon>
        <taxon>Eubacteriales</taxon>
        <taxon>Desulfitobacteriaceae</taxon>
        <taxon>Desulfosporosinus</taxon>
    </lineage>
</organism>
<dbReference type="STRING" id="476652.DEAC_c35490"/>
<reference evidence="1 2" key="1">
    <citation type="submission" date="2015-06" db="EMBL/GenBank/DDBJ databases">
        <title>Draft genome of the moderately acidophilic sulfate reducer Candidatus Desulfosporosinus acididurans strain M1.</title>
        <authorList>
            <person name="Poehlein A."/>
            <person name="Petzsch P."/>
            <person name="Johnson B.D."/>
            <person name="Schloemann M."/>
            <person name="Daniel R."/>
            <person name="Muehling M."/>
        </authorList>
    </citation>
    <scope>NUCLEOTIDE SEQUENCE [LARGE SCALE GENOMIC DNA]</scope>
    <source>
        <strain evidence="1 2">M1</strain>
    </source>
</reference>
<gene>
    <name evidence="1" type="ORF">DEAC_c35490</name>
</gene>
<accession>A0A0J1FMP1</accession>
<comment type="caution">
    <text evidence="1">The sequence shown here is derived from an EMBL/GenBank/DDBJ whole genome shotgun (WGS) entry which is preliminary data.</text>
</comment>
<protein>
    <submittedName>
        <fullName evidence="1">Uncharacterized protein</fullName>
    </submittedName>
</protein>
<dbReference type="Proteomes" id="UP000036356">
    <property type="component" value="Unassembled WGS sequence"/>
</dbReference>